<gene>
    <name evidence="5" type="ORF">GCM10011360_34030</name>
</gene>
<dbReference type="InterPro" id="IPR052355">
    <property type="entry name" value="CENP-V-like"/>
</dbReference>
<comment type="similarity">
    <text evidence="1">Belongs to the Gfa family.</text>
</comment>
<organism evidence="5 6">
    <name type="scientific">Primorskyibacter flagellatus</name>
    <dbReference type="NCBI Taxonomy" id="1387277"/>
    <lineage>
        <taxon>Bacteria</taxon>
        <taxon>Pseudomonadati</taxon>
        <taxon>Pseudomonadota</taxon>
        <taxon>Alphaproteobacteria</taxon>
        <taxon>Rhodobacterales</taxon>
        <taxon>Roseobacteraceae</taxon>
        <taxon>Primorskyibacter</taxon>
    </lineage>
</organism>
<dbReference type="SUPFAM" id="SSF51316">
    <property type="entry name" value="Mss4-like"/>
    <property type="match status" value="1"/>
</dbReference>
<evidence type="ECO:0000313" key="6">
    <source>
        <dbReference type="Proteomes" id="UP000612855"/>
    </source>
</evidence>
<dbReference type="PANTHER" id="PTHR28620:SF1">
    <property type="entry name" value="CENP-V_GFA DOMAIN-CONTAINING PROTEIN"/>
    <property type="match status" value="1"/>
</dbReference>
<keyword evidence="2" id="KW-0479">Metal-binding</keyword>
<proteinExistence type="inferred from homology"/>
<accession>A0A917ADQ3</accession>
<reference evidence="6" key="1">
    <citation type="journal article" date="2019" name="Int. J. Syst. Evol. Microbiol.">
        <title>The Global Catalogue of Microorganisms (GCM) 10K type strain sequencing project: providing services to taxonomists for standard genome sequencing and annotation.</title>
        <authorList>
            <consortium name="The Broad Institute Genomics Platform"/>
            <consortium name="The Broad Institute Genome Sequencing Center for Infectious Disease"/>
            <person name="Wu L."/>
            <person name="Ma J."/>
        </authorList>
    </citation>
    <scope>NUCLEOTIDE SEQUENCE [LARGE SCALE GENOMIC DNA]</scope>
    <source>
        <strain evidence="6">CGMCC 1.12664</strain>
    </source>
</reference>
<protein>
    <recommendedName>
        <fullName evidence="4">CENP-V/GFA domain-containing protein</fullName>
    </recommendedName>
</protein>
<dbReference type="InterPro" id="IPR006913">
    <property type="entry name" value="CENP-V/GFA"/>
</dbReference>
<feature type="domain" description="CENP-V/GFA" evidence="4">
    <location>
        <begin position="6"/>
        <end position="120"/>
    </location>
</feature>
<evidence type="ECO:0000259" key="4">
    <source>
        <dbReference type="PROSITE" id="PS51891"/>
    </source>
</evidence>
<evidence type="ECO:0000256" key="2">
    <source>
        <dbReference type="ARBA" id="ARBA00022723"/>
    </source>
</evidence>
<keyword evidence="3" id="KW-0862">Zinc</keyword>
<keyword evidence="6" id="KW-1185">Reference proteome</keyword>
<comment type="caution">
    <text evidence="5">The sequence shown here is derived from an EMBL/GenBank/DDBJ whole genome shotgun (WGS) entry which is preliminary data.</text>
</comment>
<name>A0A917ADQ3_9RHOB</name>
<dbReference type="GO" id="GO:0016846">
    <property type="term" value="F:carbon-sulfur lyase activity"/>
    <property type="evidence" value="ECO:0007669"/>
    <property type="project" value="InterPro"/>
</dbReference>
<dbReference type="PANTHER" id="PTHR28620">
    <property type="entry name" value="CENTROMERE PROTEIN V"/>
    <property type="match status" value="1"/>
</dbReference>
<dbReference type="RefSeq" id="WP_188479015.1">
    <property type="nucleotide sequence ID" value="NZ_BMFJ01000002.1"/>
</dbReference>
<dbReference type="EMBL" id="BMFJ01000002">
    <property type="protein sequence ID" value="GGE43994.1"/>
    <property type="molecule type" value="Genomic_DNA"/>
</dbReference>
<dbReference type="AlphaFoldDB" id="A0A917ADQ3"/>
<dbReference type="Gene3D" id="2.170.150.70">
    <property type="match status" value="1"/>
</dbReference>
<evidence type="ECO:0000256" key="1">
    <source>
        <dbReference type="ARBA" id="ARBA00005495"/>
    </source>
</evidence>
<dbReference type="PROSITE" id="PS51891">
    <property type="entry name" value="CENP_V_GFA"/>
    <property type="match status" value="1"/>
</dbReference>
<evidence type="ECO:0000256" key="3">
    <source>
        <dbReference type="ARBA" id="ARBA00022833"/>
    </source>
</evidence>
<dbReference type="InterPro" id="IPR011057">
    <property type="entry name" value="Mss4-like_sf"/>
</dbReference>
<dbReference type="GO" id="GO:0046872">
    <property type="term" value="F:metal ion binding"/>
    <property type="evidence" value="ECO:0007669"/>
    <property type="project" value="UniProtKB-KW"/>
</dbReference>
<dbReference type="Proteomes" id="UP000612855">
    <property type="component" value="Unassembled WGS sequence"/>
</dbReference>
<dbReference type="Pfam" id="PF04828">
    <property type="entry name" value="GFA"/>
    <property type="match status" value="1"/>
</dbReference>
<evidence type="ECO:0000313" key="5">
    <source>
        <dbReference type="EMBL" id="GGE43994.1"/>
    </source>
</evidence>
<sequence length="150" mass="16412">MSAYRHEGGCHCGAIGVLLETPRAPDHQVIGLCQCGFCRSHNARAFRDPASHLTLTAHEPEQVRHYSFGLGVSTQVICGRCGVYVAMLMRDGAGLLSVMNISTLADRSAFTHPGNPSDYDAETVAERLARRRAGWMPARLIDWPELPILP</sequence>